<keyword evidence="4" id="KW-1185">Reference proteome</keyword>
<feature type="domain" description="TniQ" evidence="1">
    <location>
        <begin position="6"/>
        <end position="160"/>
    </location>
</feature>
<sequence length="532" mass="62626">MLTHFPIAQQDEMLTSVLARFVQQMGIKDDKVALGILFGNRKVVPSPFLQGHLEQLVQHVGNVWRSSPRKIIEQHTHLPLFRLFLSSHRYNILQTDLVHCSANPSVTRAGISASLVQWPLSYKICPQCWQSQLTTLGFTYWQRLFQSPGVIACPKHRCTLIDTHLPISSPHRHRLVGSYCYQEAPLLSECANANELKLAEMVEWLFNSDQSYVSPEQWTYYYQSLARDQGVMKGARVDHKGIASLVRNVWSDEWMQQQGLQLYEENTWLTAMFRKHRRMFSYLQHFVVWLALGRESVNAAEEVYRARKFSTMESPSSLIMTAKNQTNRDARRVKWLMLLREPKKTHSLKQLRDTALGARLYSWLYRYDRHWLNSHKPPPIKNYINKRVNWHERDLHLVKRLIAIKNLTEENLDDLRHSKSWFSTRLGRKSLLEKKIHKLPLCRLFFDRYSESVEEYQTRRLSRVMVQLIECKDILRPACEIERLAGLSRARCRKPAREILRLDIPAWQRAAALSGKRTVNQHWKYPYQARSQ</sequence>
<evidence type="ECO:0000259" key="1">
    <source>
        <dbReference type="Pfam" id="PF06527"/>
    </source>
</evidence>
<dbReference type="AlphaFoldDB" id="A0A240EIV0"/>
<evidence type="ECO:0000259" key="2">
    <source>
        <dbReference type="Pfam" id="PF15978"/>
    </source>
</evidence>
<dbReference type="InterPro" id="IPR009492">
    <property type="entry name" value="TniQ"/>
</dbReference>
<feature type="domain" description="Transposon Tn7 transposition protein TnsD C-terminal" evidence="2">
    <location>
        <begin position="198"/>
        <end position="305"/>
    </location>
</feature>
<evidence type="ECO:0000313" key="3">
    <source>
        <dbReference type="EMBL" id="SNX48109.1"/>
    </source>
</evidence>
<protein>
    <recommendedName>
        <fullName evidence="5">Transposon Tn7 transposition protein TnsD C-termianl domain-containing protein</fullName>
    </recommendedName>
</protein>
<dbReference type="EMBL" id="OANU01000022">
    <property type="protein sequence ID" value="SNX48109.1"/>
    <property type="molecule type" value="Genomic_DNA"/>
</dbReference>
<reference evidence="4" key="1">
    <citation type="submission" date="2016-06" db="EMBL/GenBank/DDBJ databases">
        <authorList>
            <person name="Rodrigo-Torres L."/>
            <person name="Arahal R.D."/>
            <person name="Lucena T."/>
        </authorList>
    </citation>
    <scope>NUCLEOTIDE SEQUENCE [LARGE SCALE GENOMIC DNA]</scope>
    <source>
        <strain evidence="4">CECT8203</strain>
    </source>
</reference>
<dbReference type="InterPro" id="IPR032750">
    <property type="entry name" value="TnsD_C"/>
</dbReference>
<dbReference type="RefSeq" id="WP_096993318.1">
    <property type="nucleotide sequence ID" value="NZ_JBHSII010000011.1"/>
</dbReference>
<feature type="domain" description="Transposon Tn7 transposition protein TnsD C-terminal" evidence="2">
    <location>
        <begin position="321"/>
        <end position="443"/>
    </location>
</feature>
<evidence type="ECO:0008006" key="5">
    <source>
        <dbReference type="Google" id="ProtNLM"/>
    </source>
</evidence>
<dbReference type="Pfam" id="PF15978">
    <property type="entry name" value="TnsD"/>
    <property type="match status" value="2"/>
</dbReference>
<dbReference type="Pfam" id="PF06527">
    <property type="entry name" value="TniQ"/>
    <property type="match status" value="1"/>
</dbReference>
<dbReference type="OrthoDB" id="470139at2"/>
<accession>A0A240EIV0</accession>
<dbReference type="Proteomes" id="UP000219336">
    <property type="component" value="Unassembled WGS sequence"/>
</dbReference>
<evidence type="ECO:0000313" key="4">
    <source>
        <dbReference type="Proteomes" id="UP000219336"/>
    </source>
</evidence>
<proteinExistence type="predicted"/>
<organism evidence="3 4">
    <name type="scientific">Vibrio thalassae</name>
    <dbReference type="NCBI Taxonomy" id="1243014"/>
    <lineage>
        <taxon>Bacteria</taxon>
        <taxon>Pseudomonadati</taxon>
        <taxon>Pseudomonadota</taxon>
        <taxon>Gammaproteobacteria</taxon>
        <taxon>Vibrionales</taxon>
        <taxon>Vibrionaceae</taxon>
        <taxon>Vibrio</taxon>
    </lineage>
</organism>
<gene>
    <name evidence="3" type="ORF">VTH8203_01727</name>
</gene>
<name>A0A240EIV0_9VIBR</name>